<keyword evidence="2" id="KW-0472">Membrane</keyword>
<name>A0A4V3D8Q9_9ACTN</name>
<proteinExistence type="predicted"/>
<keyword evidence="2" id="KW-1133">Transmembrane helix</keyword>
<gene>
    <name evidence="4" type="ORF">EV190_106210</name>
</gene>
<sequence>MTKGDAGVPTNGVRDEDTVNGSGAGAPAALPVTFRPRNIRLVAYGMAVLVMATLITLAVILPEGWGTADRVAMVLLGLVITGGLRLLARPRLDLTEERVTVVNSIRTHVLAWPEIIDVRMPVGEPWPSVDLADGSTLAVMGIQSSDGPLAQDNLDRFRQHLRERGEAAEPDRDR</sequence>
<feature type="region of interest" description="Disordered" evidence="1">
    <location>
        <begin position="1"/>
        <end position="20"/>
    </location>
</feature>
<dbReference type="Proteomes" id="UP000295281">
    <property type="component" value="Unassembled WGS sequence"/>
</dbReference>
<dbReference type="Pfam" id="PF10756">
    <property type="entry name" value="bPH_6"/>
    <property type="match status" value="1"/>
</dbReference>
<evidence type="ECO:0000313" key="4">
    <source>
        <dbReference type="EMBL" id="TDQ52569.1"/>
    </source>
</evidence>
<protein>
    <submittedName>
        <fullName evidence="4">PH (Pleckstrin Homology) domain-containing protein</fullName>
    </submittedName>
</protein>
<feature type="transmembrane region" description="Helical" evidence="2">
    <location>
        <begin position="41"/>
        <end position="61"/>
    </location>
</feature>
<keyword evidence="2" id="KW-0812">Transmembrane</keyword>
<evidence type="ECO:0000313" key="5">
    <source>
        <dbReference type="Proteomes" id="UP000295281"/>
    </source>
</evidence>
<dbReference type="InterPro" id="IPR019692">
    <property type="entry name" value="CFP-6_PH"/>
</dbReference>
<reference evidence="4 5" key="1">
    <citation type="submission" date="2019-03" db="EMBL/GenBank/DDBJ databases">
        <title>Genomic Encyclopedia of Type Strains, Phase IV (KMG-IV): sequencing the most valuable type-strain genomes for metagenomic binning, comparative biology and taxonomic classification.</title>
        <authorList>
            <person name="Goeker M."/>
        </authorList>
    </citation>
    <scope>NUCLEOTIDE SEQUENCE [LARGE SCALE GENOMIC DNA]</scope>
    <source>
        <strain evidence="4 5">DSM 46770</strain>
    </source>
</reference>
<feature type="transmembrane region" description="Helical" evidence="2">
    <location>
        <begin position="67"/>
        <end position="88"/>
    </location>
</feature>
<organism evidence="4 5">
    <name type="scientific">Actinorugispora endophytica</name>
    <dbReference type="NCBI Taxonomy" id="1605990"/>
    <lineage>
        <taxon>Bacteria</taxon>
        <taxon>Bacillati</taxon>
        <taxon>Actinomycetota</taxon>
        <taxon>Actinomycetes</taxon>
        <taxon>Streptosporangiales</taxon>
        <taxon>Nocardiopsidaceae</taxon>
        <taxon>Actinorugispora</taxon>
    </lineage>
</organism>
<accession>A0A4V3D8Q9</accession>
<dbReference type="EMBL" id="SNYN01000006">
    <property type="protein sequence ID" value="TDQ52569.1"/>
    <property type="molecule type" value="Genomic_DNA"/>
</dbReference>
<evidence type="ECO:0000256" key="1">
    <source>
        <dbReference type="SAM" id="MobiDB-lite"/>
    </source>
</evidence>
<keyword evidence="5" id="KW-1185">Reference proteome</keyword>
<evidence type="ECO:0000256" key="2">
    <source>
        <dbReference type="SAM" id="Phobius"/>
    </source>
</evidence>
<evidence type="ECO:0000259" key="3">
    <source>
        <dbReference type="Pfam" id="PF10756"/>
    </source>
</evidence>
<feature type="domain" description="Low molecular weight protein antigen 6 PH" evidence="3">
    <location>
        <begin position="89"/>
        <end position="158"/>
    </location>
</feature>
<comment type="caution">
    <text evidence="4">The sequence shown here is derived from an EMBL/GenBank/DDBJ whole genome shotgun (WGS) entry which is preliminary data.</text>
</comment>
<dbReference type="AlphaFoldDB" id="A0A4V3D8Q9"/>